<proteinExistence type="predicted"/>
<sequence>MENGRILCKLALKNSGNVFLLTLQKKFISCWDQVFFYLSLCIYANFYSCI</sequence>
<dbReference type="EMBL" id="QDEB01069498">
    <property type="protein sequence ID" value="RZC35609.1"/>
    <property type="molecule type" value="Genomic_DNA"/>
</dbReference>
<dbReference type="AlphaFoldDB" id="A0A482VT70"/>
<evidence type="ECO:0000313" key="1">
    <source>
        <dbReference type="EMBL" id="RZC35609.1"/>
    </source>
</evidence>
<gene>
    <name evidence="1" type="ORF">BDFB_014426</name>
</gene>
<protein>
    <submittedName>
        <fullName evidence="1">Uncharacterized protein</fullName>
    </submittedName>
</protein>
<evidence type="ECO:0000313" key="2">
    <source>
        <dbReference type="Proteomes" id="UP000292052"/>
    </source>
</evidence>
<dbReference type="Proteomes" id="UP000292052">
    <property type="component" value="Unassembled WGS sequence"/>
</dbReference>
<comment type="caution">
    <text evidence="1">The sequence shown here is derived from an EMBL/GenBank/DDBJ whole genome shotgun (WGS) entry which is preliminary data.</text>
</comment>
<accession>A0A482VT70</accession>
<name>A0A482VT70_ASBVE</name>
<reference evidence="1 2" key="1">
    <citation type="submission" date="2017-03" db="EMBL/GenBank/DDBJ databases">
        <title>Genome of the blue death feigning beetle - Asbolus verrucosus.</title>
        <authorList>
            <person name="Rider S.D."/>
        </authorList>
    </citation>
    <scope>NUCLEOTIDE SEQUENCE [LARGE SCALE GENOMIC DNA]</scope>
    <source>
        <strain evidence="1">Butters</strain>
        <tissue evidence="1">Head and leg muscle</tissue>
    </source>
</reference>
<organism evidence="1 2">
    <name type="scientific">Asbolus verrucosus</name>
    <name type="common">Desert ironclad beetle</name>
    <dbReference type="NCBI Taxonomy" id="1661398"/>
    <lineage>
        <taxon>Eukaryota</taxon>
        <taxon>Metazoa</taxon>
        <taxon>Ecdysozoa</taxon>
        <taxon>Arthropoda</taxon>
        <taxon>Hexapoda</taxon>
        <taxon>Insecta</taxon>
        <taxon>Pterygota</taxon>
        <taxon>Neoptera</taxon>
        <taxon>Endopterygota</taxon>
        <taxon>Coleoptera</taxon>
        <taxon>Polyphaga</taxon>
        <taxon>Cucujiformia</taxon>
        <taxon>Tenebrionidae</taxon>
        <taxon>Pimeliinae</taxon>
        <taxon>Asbolus</taxon>
    </lineage>
</organism>
<keyword evidence="2" id="KW-1185">Reference proteome</keyword>